<dbReference type="InterPro" id="IPR036047">
    <property type="entry name" value="F-box-like_dom_sf"/>
</dbReference>
<comment type="caution">
    <text evidence="2">The sequence shown here is derived from an EMBL/GenBank/DDBJ whole genome shotgun (WGS) entry which is preliminary data.</text>
</comment>
<evidence type="ECO:0000313" key="3">
    <source>
        <dbReference type="Proteomes" id="UP000428333"/>
    </source>
</evidence>
<gene>
    <name evidence="2" type="ORF">C3L33_13613</name>
</gene>
<dbReference type="InterPro" id="IPR001810">
    <property type="entry name" value="F-box_dom"/>
</dbReference>
<evidence type="ECO:0000313" key="2">
    <source>
        <dbReference type="EMBL" id="KAE9454485.1"/>
    </source>
</evidence>
<dbReference type="PANTHER" id="PTHR31639">
    <property type="entry name" value="F-BOX PROTEIN-LIKE"/>
    <property type="match status" value="1"/>
</dbReference>
<dbReference type="OrthoDB" id="1274461at2759"/>
<accession>A0A6A4LA19</accession>
<dbReference type="Pfam" id="PF23622">
    <property type="entry name" value="LRR_At1g61320_AtMIF1"/>
    <property type="match status" value="1"/>
</dbReference>
<protein>
    <recommendedName>
        <fullName evidence="1">F-box domain-containing protein</fullName>
    </recommendedName>
</protein>
<reference evidence="2 3" key="1">
    <citation type="journal article" date="2019" name="Genome Biol. Evol.">
        <title>The Rhododendron genome and chromosomal organization provide insight into shared whole-genome duplications across the heath family (Ericaceae).</title>
        <authorList>
            <person name="Soza V.L."/>
            <person name="Lindsley D."/>
            <person name="Waalkes A."/>
            <person name="Ramage E."/>
            <person name="Patwardhan R.P."/>
            <person name="Burton J.N."/>
            <person name="Adey A."/>
            <person name="Kumar A."/>
            <person name="Qiu R."/>
            <person name="Shendure J."/>
            <person name="Hall B."/>
        </authorList>
    </citation>
    <scope>NUCLEOTIDE SEQUENCE [LARGE SCALE GENOMIC DNA]</scope>
    <source>
        <strain evidence="2">RSF 1966-606</strain>
    </source>
</reference>
<dbReference type="InterPro" id="IPR053781">
    <property type="entry name" value="F-box_AtFBL13-like"/>
</dbReference>
<dbReference type="InterPro" id="IPR055357">
    <property type="entry name" value="LRR_At1g61320_AtMIF1"/>
</dbReference>
<feature type="non-terminal residue" evidence="2">
    <location>
        <position position="1"/>
    </location>
</feature>
<keyword evidence="3" id="KW-1185">Reference proteome</keyword>
<dbReference type="Gene3D" id="1.20.1280.50">
    <property type="match status" value="1"/>
</dbReference>
<dbReference type="Pfam" id="PF24758">
    <property type="entry name" value="LRR_At5g56370"/>
    <property type="match status" value="1"/>
</dbReference>
<dbReference type="PROSITE" id="PS50181">
    <property type="entry name" value="FBOX"/>
    <property type="match status" value="1"/>
</dbReference>
<dbReference type="InterPro" id="IPR055411">
    <property type="entry name" value="LRR_FXL15/At3g58940/PEG3-like"/>
</dbReference>
<feature type="domain" description="F-box" evidence="1">
    <location>
        <begin position="247"/>
        <end position="301"/>
    </location>
</feature>
<dbReference type="InterPro" id="IPR032675">
    <property type="entry name" value="LRR_dom_sf"/>
</dbReference>
<dbReference type="SUPFAM" id="SSF52047">
    <property type="entry name" value="RNI-like"/>
    <property type="match status" value="1"/>
</dbReference>
<dbReference type="EMBL" id="QEFC01002114">
    <property type="protein sequence ID" value="KAE9454485.1"/>
    <property type="molecule type" value="Genomic_DNA"/>
</dbReference>
<dbReference type="Proteomes" id="UP000428333">
    <property type="component" value="Linkage Group LG08"/>
</dbReference>
<dbReference type="CDD" id="cd22160">
    <property type="entry name" value="F-box_AtFBL13-like"/>
    <property type="match status" value="1"/>
</dbReference>
<proteinExistence type="predicted"/>
<dbReference type="AlphaFoldDB" id="A0A6A4LA19"/>
<name>A0A6A4LA19_9ERIC</name>
<organism evidence="2 3">
    <name type="scientific">Rhododendron williamsianum</name>
    <dbReference type="NCBI Taxonomy" id="262921"/>
    <lineage>
        <taxon>Eukaryota</taxon>
        <taxon>Viridiplantae</taxon>
        <taxon>Streptophyta</taxon>
        <taxon>Embryophyta</taxon>
        <taxon>Tracheophyta</taxon>
        <taxon>Spermatophyta</taxon>
        <taxon>Magnoliopsida</taxon>
        <taxon>eudicotyledons</taxon>
        <taxon>Gunneridae</taxon>
        <taxon>Pentapetalae</taxon>
        <taxon>asterids</taxon>
        <taxon>Ericales</taxon>
        <taxon>Ericaceae</taxon>
        <taxon>Ericoideae</taxon>
        <taxon>Rhodoreae</taxon>
        <taxon>Rhododendron</taxon>
    </lineage>
</organism>
<dbReference type="SUPFAM" id="SSF81383">
    <property type="entry name" value="F-box domain"/>
    <property type="match status" value="1"/>
</dbReference>
<evidence type="ECO:0000259" key="1">
    <source>
        <dbReference type="PROSITE" id="PS50181"/>
    </source>
</evidence>
<sequence length="670" mass="76173">MKNMRGSFSDGEWVCLELHEVIITADKFQTFISSCPVLEQLMFETSTCFDFIGIDAPNLKVLSFIGIFKSLKVKNAPHLANFSIDSKASVGIVERGGDKFGWAGFFDSLPVLKNLHMGGQYLMSLGEAGLGRRLLTSWGLNFLELSDVRLGPITTGNEHEAVVLKYCEVNMDRSKFYLNHLREVEMRLVSGTPIDLHFMKLLLAKSRVLDSMVVKPDPAKAKNWICFVLVDRLHKTCTMLGKQRSTSDIISNLPSYIVENILKYLPLRDAVRTSVLSGRWRYKWVTLPQLVFDRNQFFLNSGDWEKIKAIIYRVLLLHQGPLVKFELSYPPFGSCMDIENWILMLLKKNIQKFTLRLDVNSYYEFPCLSFVQLKHLNLCCCVFKPPPAFKGFSRLVDLKLCSVSIAPKMFEQFISNCPLLEGLSLSYCTKFDFLIINAPNLKHFFFCGTLKSVSFKNTPLLAVVSIELFSLDGTVKRPEEEADSDWVKFFQCLPAAIEDMHLDRPFLESFAAGHIPESIPSALKHLKVLALSHISTCVLDHVSHALCLLRSFPNLERVDISIHNDVPNEDPVVEYLQAQDFSKFSLNQLRKVKMWSFSGVECVIPFAKILLAHSPVLEKMVILHDLDNFDEKGVAMLEEELSRFQKASPKAKVACMPLDDEYTLASRYIL</sequence>
<dbReference type="Pfam" id="PF00646">
    <property type="entry name" value="F-box"/>
    <property type="match status" value="1"/>
</dbReference>
<dbReference type="PANTHER" id="PTHR31639:SF312">
    <property type="entry name" value="CYCLIN-LIKE F-BOX"/>
    <property type="match status" value="1"/>
</dbReference>
<dbReference type="Gene3D" id="3.80.10.10">
    <property type="entry name" value="Ribonuclease Inhibitor"/>
    <property type="match status" value="1"/>
</dbReference>